<sequence length="70" mass="7584">VACDNPEMRVRIGEIGGVEAIIQVMRSNPQAANIQAFGTSALQSLAVQNVDNVRRCHKYKVVDLVASAME</sequence>
<dbReference type="Proteomes" id="UP000604046">
    <property type="component" value="Unassembled WGS sequence"/>
</dbReference>
<accession>A0A812UPV6</accession>
<proteinExistence type="predicted"/>
<protein>
    <submittedName>
        <fullName evidence="2">Uncharacterized protein</fullName>
    </submittedName>
</protein>
<dbReference type="SUPFAM" id="SSF48371">
    <property type="entry name" value="ARM repeat"/>
    <property type="match status" value="1"/>
</dbReference>
<dbReference type="Gene3D" id="1.25.10.10">
    <property type="entry name" value="Leucine-rich Repeat Variant"/>
    <property type="match status" value="1"/>
</dbReference>
<evidence type="ECO:0000313" key="2">
    <source>
        <dbReference type="EMBL" id="CAE7591656.1"/>
    </source>
</evidence>
<dbReference type="OrthoDB" id="3944at2759"/>
<feature type="non-terminal residue" evidence="2">
    <location>
        <position position="1"/>
    </location>
</feature>
<evidence type="ECO:0000313" key="3">
    <source>
        <dbReference type="Proteomes" id="UP000604046"/>
    </source>
</evidence>
<gene>
    <name evidence="2" type="ORF">SNAT2548_LOCUS33681</name>
</gene>
<reference evidence="2" key="1">
    <citation type="submission" date="2021-02" db="EMBL/GenBank/DDBJ databases">
        <authorList>
            <person name="Dougan E. K."/>
            <person name="Rhodes N."/>
            <person name="Thang M."/>
            <person name="Chan C."/>
        </authorList>
    </citation>
    <scope>NUCLEOTIDE SEQUENCE</scope>
</reference>
<feature type="non-terminal residue" evidence="2">
    <location>
        <position position="70"/>
    </location>
</feature>
<comment type="caution">
    <text evidence="2">The sequence shown here is derived from an EMBL/GenBank/DDBJ whole genome shotgun (WGS) entry which is preliminary data.</text>
</comment>
<dbReference type="EMBL" id="CAJNDS010002772">
    <property type="protein sequence ID" value="CAE7591656.1"/>
    <property type="molecule type" value="Genomic_DNA"/>
</dbReference>
<dbReference type="PROSITE" id="PS50176">
    <property type="entry name" value="ARM_REPEAT"/>
    <property type="match status" value="1"/>
</dbReference>
<dbReference type="InterPro" id="IPR011989">
    <property type="entry name" value="ARM-like"/>
</dbReference>
<organism evidence="2 3">
    <name type="scientific">Symbiodinium natans</name>
    <dbReference type="NCBI Taxonomy" id="878477"/>
    <lineage>
        <taxon>Eukaryota</taxon>
        <taxon>Sar</taxon>
        <taxon>Alveolata</taxon>
        <taxon>Dinophyceae</taxon>
        <taxon>Suessiales</taxon>
        <taxon>Symbiodiniaceae</taxon>
        <taxon>Symbiodinium</taxon>
    </lineage>
</organism>
<feature type="repeat" description="ARM" evidence="1">
    <location>
        <begin position="16"/>
        <end position="49"/>
    </location>
</feature>
<dbReference type="InterPro" id="IPR016024">
    <property type="entry name" value="ARM-type_fold"/>
</dbReference>
<dbReference type="AlphaFoldDB" id="A0A812UPV6"/>
<keyword evidence="3" id="KW-1185">Reference proteome</keyword>
<dbReference type="InterPro" id="IPR000225">
    <property type="entry name" value="Armadillo"/>
</dbReference>
<evidence type="ECO:0000256" key="1">
    <source>
        <dbReference type="PROSITE-ProRule" id="PRU00259"/>
    </source>
</evidence>
<name>A0A812UPV6_9DINO</name>